<proteinExistence type="predicted"/>
<dbReference type="Proteomes" id="UP000075230">
    <property type="component" value="Unassembled WGS sequence"/>
</dbReference>
<evidence type="ECO:0000313" key="2">
    <source>
        <dbReference type="Proteomes" id="UP000075230"/>
    </source>
</evidence>
<evidence type="ECO:0000313" key="1">
    <source>
        <dbReference type="EMBL" id="GAT27191.1"/>
    </source>
</evidence>
<reference evidence="2" key="2">
    <citation type="submission" date="2016-02" db="EMBL/GenBank/DDBJ databases">
        <title>Genome sequencing of Aspergillus luchuensis NBRC 4314.</title>
        <authorList>
            <person name="Yamada O."/>
        </authorList>
    </citation>
    <scope>NUCLEOTIDE SEQUENCE [LARGE SCALE GENOMIC DNA]</scope>
    <source>
        <strain evidence="2">RIB 2604</strain>
    </source>
</reference>
<organism evidence="1 2">
    <name type="scientific">Aspergillus kawachii</name>
    <name type="common">White koji mold</name>
    <name type="synonym">Aspergillus awamori var. kawachi</name>
    <dbReference type="NCBI Taxonomy" id="1069201"/>
    <lineage>
        <taxon>Eukaryota</taxon>
        <taxon>Fungi</taxon>
        <taxon>Dikarya</taxon>
        <taxon>Ascomycota</taxon>
        <taxon>Pezizomycotina</taxon>
        <taxon>Eurotiomycetes</taxon>
        <taxon>Eurotiomycetidae</taxon>
        <taxon>Eurotiales</taxon>
        <taxon>Aspergillaceae</taxon>
        <taxon>Aspergillus</taxon>
        <taxon>Aspergillus subgen. Circumdati</taxon>
    </lineage>
</organism>
<dbReference type="EMBL" id="BCWF01000021">
    <property type="protein sequence ID" value="GAT27191.1"/>
    <property type="molecule type" value="Genomic_DNA"/>
</dbReference>
<accession>A0A146FQB4</accession>
<sequence>MSHISNWIEFTIGERNWTAMLTKHAADPTFLPAARNVKAGPSTATPAYHPSAEIRCLVAEAHQSATRFSS</sequence>
<dbReference type="AlphaFoldDB" id="A0A146FQB4"/>
<reference evidence="1 2" key="1">
    <citation type="journal article" date="2016" name="DNA Res.">
        <title>Genome sequence of Aspergillus luchuensis NBRC 4314.</title>
        <authorList>
            <person name="Yamada O."/>
            <person name="Machida M."/>
            <person name="Hosoyama A."/>
            <person name="Goto M."/>
            <person name="Takahashi T."/>
            <person name="Futagami T."/>
            <person name="Yamagata Y."/>
            <person name="Takeuchi M."/>
            <person name="Kobayashi T."/>
            <person name="Koike H."/>
            <person name="Abe K."/>
            <person name="Asai K."/>
            <person name="Arita M."/>
            <person name="Fujita N."/>
            <person name="Fukuda K."/>
            <person name="Higa K."/>
            <person name="Horikawa H."/>
            <person name="Ishikawa T."/>
            <person name="Jinno K."/>
            <person name="Kato Y."/>
            <person name="Kirimura K."/>
            <person name="Mizutani O."/>
            <person name="Nakasone K."/>
            <person name="Sano M."/>
            <person name="Shiraishi Y."/>
            <person name="Tsukahara M."/>
            <person name="Gomi K."/>
        </authorList>
    </citation>
    <scope>NUCLEOTIDE SEQUENCE [LARGE SCALE GENOMIC DNA]</scope>
    <source>
        <strain evidence="1 2">RIB 2604</strain>
    </source>
</reference>
<comment type="caution">
    <text evidence="1">The sequence shown here is derived from an EMBL/GenBank/DDBJ whole genome shotgun (WGS) entry which is preliminary data.</text>
</comment>
<gene>
    <name evidence="1" type="ORF">RIB2604_02108770</name>
</gene>
<protein>
    <submittedName>
        <fullName evidence="1">Uncharacterized protein</fullName>
    </submittedName>
</protein>
<name>A0A146FQB4_ASPKA</name>